<dbReference type="PANTHER" id="PTHR42878:SF3">
    <property type="entry name" value="HISTIDINE PROTEIN KINASE SAES"/>
    <property type="match status" value="1"/>
</dbReference>
<dbReference type="SUPFAM" id="SSF47384">
    <property type="entry name" value="Homodimeric domain of signal transducing histidine kinase"/>
    <property type="match status" value="1"/>
</dbReference>
<keyword evidence="18" id="KW-1185">Reference proteome</keyword>
<dbReference type="Gene3D" id="6.10.340.10">
    <property type="match status" value="1"/>
</dbReference>
<evidence type="ECO:0000256" key="4">
    <source>
        <dbReference type="ARBA" id="ARBA00022475"/>
    </source>
</evidence>
<dbReference type="SMART" id="SM00388">
    <property type="entry name" value="HisKA"/>
    <property type="match status" value="1"/>
</dbReference>
<evidence type="ECO:0000313" key="18">
    <source>
        <dbReference type="Proteomes" id="UP001549167"/>
    </source>
</evidence>
<evidence type="ECO:0000256" key="13">
    <source>
        <dbReference type="ARBA" id="ARBA00023136"/>
    </source>
</evidence>
<dbReference type="InterPro" id="IPR035965">
    <property type="entry name" value="PAS-like_dom_sf"/>
</dbReference>
<gene>
    <name evidence="17" type="ORF">ABID56_000443</name>
</gene>
<dbReference type="InterPro" id="IPR005467">
    <property type="entry name" value="His_kinase_dom"/>
</dbReference>
<evidence type="ECO:0000256" key="5">
    <source>
        <dbReference type="ARBA" id="ARBA00022553"/>
    </source>
</evidence>
<evidence type="ECO:0000256" key="6">
    <source>
        <dbReference type="ARBA" id="ARBA00022679"/>
    </source>
</evidence>
<keyword evidence="4" id="KW-1003">Cell membrane</keyword>
<comment type="caution">
    <text evidence="17">The sequence shown here is derived from an EMBL/GenBank/DDBJ whole genome shotgun (WGS) entry which is preliminary data.</text>
</comment>
<dbReference type="SMART" id="SM00304">
    <property type="entry name" value="HAMP"/>
    <property type="match status" value="1"/>
</dbReference>
<dbReference type="InterPro" id="IPR036097">
    <property type="entry name" value="HisK_dim/P_sf"/>
</dbReference>
<name>A0ABV2KS07_9BACI</name>
<evidence type="ECO:0000259" key="16">
    <source>
        <dbReference type="PROSITE" id="PS50885"/>
    </source>
</evidence>
<keyword evidence="9 17" id="KW-0418">Kinase</keyword>
<organism evidence="17 18">
    <name type="scientific">Alkalibacillus flavidus</name>
    <dbReference type="NCBI Taxonomy" id="546021"/>
    <lineage>
        <taxon>Bacteria</taxon>
        <taxon>Bacillati</taxon>
        <taxon>Bacillota</taxon>
        <taxon>Bacilli</taxon>
        <taxon>Bacillales</taxon>
        <taxon>Bacillaceae</taxon>
        <taxon>Alkalibacillus</taxon>
    </lineage>
</organism>
<dbReference type="InterPro" id="IPR004358">
    <property type="entry name" value="Sig_transdc_His_kin-like_C"/>
</dbReference>
<dbReference type="InterPro" id="IPR041328">
    <property type="entry name" value="HisK_sensor"/>
</dbReference>
<evidence type="ECO:0000259" key="15">
    <source>
        <dbReference type="PROSITE" id="PS50109"/>
    </source>
</evidence>
<evidence type="ECO:0000256" key="9">
    <source>
        <dbReference type="ARBA" id="ARBA00022777"/>
    </source>
</evidence>
<keyword evidence="11 14" id="KW-1133">Transmembrane helix</keyword>
<evidence type="ECO:0000256" key="11">
    <source>
        <dbReference type="ARBA" id="ARBA00022989"/>
    </source>
</evidence>
<dbReference type="SUPFAM" id="SSF55785">
    <property type="entry name" value="PYP-like sensor domain (PAS domain)"/>
    <property type="match status" value="1"/>
</dbReference>
<dbReference type="Proteomes" id="UP001549167">
    <property type="component" value="Unassembled WGS sequence"/>
</dbReference>
<keyword evidence="13 14" id="KW-0472">Membrane</keyword>
<feature type="domain" description="HAMP" evidence="16">
    <location>
        <begin position="168"/>
        <end position="220"/>
    </location>
</feature>
<dbReference type="Gene3D" id="1.10.287.130">
    <property type="match status" value="1"/>
</dbReference>
<dbReference type="PROSITE" id="PS50885">
    <property type="entry name" value="HAMP"/>
    <property type="match status" value="1"/>
</dbReference>
<keyword evidence="7 14" id="KW-0812">Transmembrane</keyword>
<evidence type="ECO:0000313" key="17">
    <source>
        <dbReference type="EMBL" id="MET3682364.1"/>
    </source>
</evidence>
<evidence type="ECO:0000256" key="8">
    <source>
        <dbReference type="ARBA" id="ARBA00022741"/>
    </source>
</evidence>
<keyword evidence="8" id="KW-0547">Nucleotide-binding</keyword>
<dbReference type="SUPFAM" id="SSF55874">
    <property type="entry name" value="ATPase domain of HSP90 chaperone/DNA topoisomerase II/histidine kinase"/>
    <property type="match status" value="1"/>
</dbReference>
<dbReference type="Gene3D" id="3.30.450.20">
    <property type="entry name" value="PAS domain"/>
    <property type="match status" value="1"/>
</dbReference>
<dbReference type="GO" id="GO:0004673">
    <property type="term" value="F:protein histidine kinase activity"/>
    <property type="evidence" value="ECO:0007669"/>
    <property type="project" value="UniProtKB-EC"/>
</dbReference>
<dbReference type="SMART" id="SM00387">
    <property type="entry name" value="HATPase_c"/>
    <property type="match status" value="1"/>
</dbReference>
<dbReference type="Pfam" id="PF00512">
    <property type="entry name" value="HisKA"/>
    <property type="match status" value="1"/>
</dbReference>
<dbReference type="EMBL" id="JBEPMX010000001">
    <property type="protein sequence ID" value="MET3682364.1"/>
    <property type="molecule type" value="Genomic_DNA"/>
</dbReference>
<feature type="domain" description="Histidine kinase" evidence="15">
    <location>
        <begin position="342"/>
        <end position="562"/>
    </location>
</feature>
<dbReference type="CDD" id="cd00082">
    <property type="entry name" value="HisKA"/>
    <property type="match status" value="1"/>
</dbReference>
<proteinExistence type="predicted"/>
<dbReference type="InterPro" id="IPR003594">
    <property type="entry name" value="HATPase_dom"/>
</dbReference>
<evidence type="ECO:0000256" key="7">
    <source>
        <dbReference type="ARBA" id="ARBA00022692"/>
    </source>
</evidence>
<sequence>MMILTVLLLEFFENFYIEDAEMNLLNQAESVQSLVESYQEEDVGIDTVNQLMDSSTRVTIFFDEHDYWQNEPTQGQELAIEPSWFIAQSDINQSLSQDEQIREITTLPNSEEDIIIVGVPTHDEEGAIYVYQSLNVVEETTDQTTDIILLSATIAIVLTTIFAFFLSTRITAPLIRMRKAASELAKGEFHTKVPVLTYDEVGELANSFNLMRRQLNYHITALNQEKSQLSSILKSMADGVITVNKQFDVLIINPPAEQFLEQLKYENDLSNDHLPHLVTDHFNHVLNSEQEQSTELTVQGRSYVLVMTPLYDDAVVVGVVAIIRDMTEERQLDKLRKDFLANVSHELRTPISMMQGYSEAIVDDVAESKEEKQELAQIIYDESLRMNRLVNELLDLARMEAGHIQLNREWIEIKPFVNRIMNKFMTLADDQQIQFEANIDLDHETAPFDPDRIEQVLTNLIDNAFRHTAEEGMITVSVWEQEREMVVEVVDDGIGIAEEDLPFVFERFYKSDKARTRHQSKKGTGLGLSIAKHIVESHGGTIIARSKYQEGTAFSFTLPLTMDESYK</sequence>
<dbReference type="InterPro" id="IPR050351">
    <property type="entry name" value="BphY/WalK/GraS-like"/>
</dbReference>
<dbReference type="CDD" id="cd06225">
    <property type="entry name" value="HAMP"/>
    <property type="match status" value="1"/>
</dbReference>
<comment type="subcellular location">
    <subcellularLocation>
        <location evidence="2">Cell membrane</location>
        <topology evidence="2">Multi-pass membrane protein</topology>
    </subcellularLocation>
</comment>
<dbReference type="InterPro" id="IPR003660">
    <property type="entry name" value="HAMP_dom"/>
</dbReference>
<dbReference type="PROSITE" id="PS50109">
    <property type="entry name" value="HIS_KIN"/>
    <property type="match status" value="1"/>
</dbReference>
<dbReference type="SUPFAM" id="SSF158472">
    <property type="entry name" value="HAMP domain-like"/>
    <property type="match status" value="1"/>
</dbReference>
<keyword evidence="10" id="KW-0067">ATP-binding</keyword>
<dbReference type="PANTHER" id="PTHR42878">
    <property type="entry name" value="TWO-COMPONENT HISTIDINE KINASE"/>
    <property type="match status" value="1"/>
</dbReference>
<keyword evidence="12" id="KW-0902">Two-component regulatory system</keyword>
<accession>A0ABV2KS07</accession>
<keyword evidence="5" id="KW-0597">Phosphoprotein</keyword>
<comment type="catalytic activity">
    <reaction evidence="1">
        <text>ATP + protein L-histidine = ADP + protein N-phospho-L-histidine.</text>
        <dbReference type="EC" id="2.7.13.3"/>
    </reaction>
</comment>
<dbReference type="InterPro" id="IPR003661">
    <property type="entry name" value="HisK_dim/P_dom"/>
</dbReference>
<dbReference type="Gene3D" id="3.30.565.10">
    <property type="entry name" value="Histidine kinase-like ATPase, C-terminal domain"/>
    <property type="match status" value="1"/>
</dbReference>
<reference evidence="17 18" key="1">
    <citation type="submission" date="2024-06" db="EMBL/GenBank/DDBJ databases">
        <title>Genomic Encyclopedia of Type Strains, Phase IV (KMG-IV): sequencing the most valuable type-strain genomes for metagenomic binning, comparative biology and taxonomic classification.</title>
        <authorList>
            <person name="Goeker M."/>
        </authorList>
    </citation>
    <scope>NUCLEOTIDE SEQUENCE [LARGE SCALE GENOMIC DNA]</scope>
    <source>
        <strain evidence="17 18">DSM 23520</strain>
    </source>
</reference>
<evidence type="ECO:0000256" key="1">
    <source>
        <dbReference type="ARBA" id="ARBA00000085"/>
    </source>
</evidence>
<dbReference type="InterPro" id="IPR036890">
    <property type="entry name" value="HATPase_C_sf"/>
</dbReference>
<evidence type="ECO:0000256" key="14">
    <source>
        <dbReference type="SAM" id="Phobius"/>
    </source>
</evidence>
<dbReference type="Pfam" id="PF18698">
    <property type="entry name" value="HisK_sensor"/>
    <property type="match status" value="1"/>
</dbReference>
<dbReference type="Pfam" id="PF00672">
    <property type="entry name" value="HAMP"/>
    <property type="match status" value="1"/>
</dbReference>
<dbReference type="PRINTS" id="PR00344">
    <property type="entry name" value="BCTRLSENSOR"/>
</dbReference>
<evidence type="ECO:0000256" key="12">
    <source>
        <dbReference type="ARBA" id="ARBA00023012"/>
    </source>
</evidence>
<evidence type="ECO:0000256" key="3">
    <source>
        <dbReference type="ARBA" id="ARBA00012438"/>
    </source>
</evidence>
<feature type="transmembrane region" description="Helical" evidence="14">
    <location>
        <begin position="147"/>
        <end position="168"/>
    </location>
</feature>
<keyword evidence="6 17" id="KW-0808">Transferase</keyword>
<evidence type="ECO:0000256" key="2">
    <source>
        <dbReference type="ARBA" id="ARBA00004651"/>
    </source>
</evidence>
<dbReference type="EC" id="2.7.13.3" evidence="3"/>
<dbReference type="Pfam" id="PF02518">
    <property type="entry name" value="HATPase_c"/>
    <property type="match status" value="1"/>
</dbReference>
<evidence type="ECO:0000256" key="10">
    <source>
        <dbReference type="ARBA" id="ARBA00022840"/>
    </source>
</evidence>
<protein>
    <recommendedName>
        <fullName evidence="3">histidine kinase</fullName>
        <ecNumber evidence="3">2.7.13.3</ecNumber>
    </recommendedName>
</protein>
<dbReference type="CDD" id="cd00075">
    <property type="entry name" value="HATPase"/>
    <property type="match status" value="1"/>
</dbReference>